<proteinExistence type="predicted"/>
<evidence type="ECO:0000313" key="1">
    <source>
        <dbReference type="EMBL" id="KAK5632989.1"/>
    </source>
</evidence>
<reference evidence="1 2" key="1">
    <citation type="submission" date="2023-10" db="EMBL/GenBank/DDBJ databases">
        <title>Draft genome sequence of Xylaria bambusicola isolate GMP-LS, the root and basal stem rot pathogen of sugarcane in Indonesia.</title>
        <authorList>
            <person name="Selvaraj P."/>
            <person name="Muralishankar V."/>
            <person name="Muruganantham S."/>
            <person name="Sp S."/>
            <person name="Haryani S."/>
            <person name="Lau K.J.X."/>
            <person name="Naqvi N.I."/>
        </authorList>
    </citation>
    <scope>NUCLEOTIDE SEQUENCE [LARGE SCALE GENOMIC DNA]</scope>
    <source>
        <strain evidence="1">GMP-LS</strain>
    </source>
</reference>
<dbReference type="Proteomes" id="UP001305414">
    <property type="component" value="Unassembled WGS sequence"/>
</dbReference>
<comment type="caution">
    <text evidence="1">The sequence shown here is derived from an EMBL/GenBank/DDBJ whole genome shotgun (WGS) entry which is preliminary data.</text>
</comment>
<sequence length="65" mass="7402">MVAELAAATHNVGEDILTASDLAPNDEECRCGLMTVQDLEDFLRVLRRRVIDRERHHLLLRGHLP</sequence>
<evidence type="ECO:0000313" key="2">
    <source>
        <dbReference type="Proteomes" id="UP001305414"/>
    </source>
</evidence>
<dbReference type="AlphaFoldDB" id="A0AAN7V201"/>
<name>A0AAN7V201_9PEZI</name>
<protein>
    <submittedName>
        <fullName evidence="1">Uncharacterized protein</fullName>
    </submittedName>
</protein>
<accession>A0AAN7V201</accession>
<gene>
    <name evidence="1" type="ORF">RRF57_008703</name>
</gene>
<keyword evidence="2" id="KW-1185">Reference proteome</keyword>
<organism evidence="1 2">
    <name type="scientific">Xylaria bambusicola</name>
    <dbReference type="NCBI Taxonomy" id="326684"/>
    <lineage>
        <taxon>Eukaryota</taxon>
        <taxon>Fungi</taxon>
        <taxon>Dikarya</taxon>
        <taxon>Ascomycota</taxon>
        <taxon>Pezizomycotina</taxon>
        <taxon>Sordariomycetes</taxon>
        <taxon>Xylariomycetidae</taxon>
        <taxon>Xylariales</taxon>
        <taxon>Xylariaceae</taxon>
        <taxon>Xylaria</taxon>
    </lineage>
</organism>
<dbReference type="EMBL" id="JAWHQM010000028">
    <property type="protein sequence ID" value="KAK5632989.1"/>
    <property type="molecule type" value="Genomic_DNA"/>
</dbReference>